<feature type="binding site" evidence="6">
    <location>
        <position position="210"/>
    </location>
    <ligand>
        <name>Zn(2+)</name>
        <dbReference type="ChEBI" id="CHEBI:29105"/>
    </ligand>
</feature>
<dbReference type="EMBL" id="FNYT01000005">
    <property type="protein sequence ID" value="SEI94588.1"/>
    <property type="molecule type" value="Genomic_DNA"/>
</dbReference>
<evidence type="ECO:0000313" key="10">
    <source>
        <dbReference type="EMBL" id="SEI94588.1"/>
    </source>
</evidence>
<keyword evidence="2 6" id="KW-0479">Metal-binding</keyword>
<comment type="subcellular location">
    <subcellularLocation>
        <location evidence="6">Cytoplasm</location>
    </subcellularLocation>
</comment>
<keyword evidence="3 6" id="KW-0862">Zinc</keyword>
<name>A0A143YK77_9LACT</name>
<dbReference type="GO" id="GO:0008994">
    <property type="term" value="F:rhamnulose-1-phosphate aldolase activity"/>
    <property type="evidence" value="ECO:0007669"/>
    <property type="project" value="UniProtKB-UniRule"/>
</dbReference>
<evidence type="ECO:0000259" key="8">
    <source>
        <dbReference type="SMART" id="SM01007"/>
    </source>
</evidence>
<dbReference type="Proteomes" id="UP000199280">
    <property type="component" value="Unassembled WGS sequence"/>
</dbReference>
<evidence type="ECO:0000256" key="6">
    <source>
        <dbReference type="HAMAP-Rule" id="MF_00770"/>
    </source>
</evidence>
<dbReference type="AlphaFoldDB" id="A0A143YK77"/>
<dbReference type="OrthoDB" id="9784634at2"/>
<comment type="cofactor">
    <cofactor evidence="6">
        <name>Zn(2+)</name>
        <dbReference type="ChEBI" id="CHEBI:29105"/>
    </cofactor>
    <text evidence="6">Binds 1 zinc ion per subunit.</text>
</comment>
<evidence type="ECO:0000313" key="11">
    <source>
        <dbReference type="Proteomes" id="UP000076878"/>
    </source>
</evidence>
<reference evidence="9 11" key="1">
    <citation type="submission" date="2016-02" db="EMBL/GenBank/DDBJ databases">
        <authorList>
            <person name="Wen L."/>
            <person name="He K."/>
            <person name="Yang H."/>
        </authorList>
    </citation>
    <scope>NUCLEOTIDE SEQUENCE [LARGE SCALE GENOMIC DNA]</scope>
    <source>
        <strain evidence="9">Trichococcus_R210</strain>
    </source>
</reference>
<feature type="binding site" evidence="6">
    <location>
        <position position="139"/>
    </location>
    <ligand>
        <name>Zn(2+)</name>
        <dbReference type="ChEBI" id="CHEBI:29105"/>
    </ligand>
</feature>
<feature type="binding site" evidence="6">
    <location>
        <position position="141"/>
    </location>
    <ligand>
        <name>Zn(2+)</name>
        <dbReference type="ChEBI" id="CHEBI:29105"/>
    </ligand>
</feature>
<dbReference type="InterPro" id="IPR001303">
    <property type="entry name" value="Aldolase_II/adducin_N"/>
</dbReference>
<accession>A0A143YK77</accession>
<dbReference type="NCBIfam" id="NF002963">
    <property type="entry name" value="PRK03634.1"/>
    <property type="match status" value="1"/>
</dbReference>
<dbReference type="Proteomes" id="UP000076878">
    <property type="component" value="Unassembled WGS sequence"/>
</dbReference>
<reference evidence="10 12" key="2">
    <citation type="submission" date="2016-10" db="EMBL/GenBank/DDBJ databases">
        <authorList>
            <person name="Varghese N."/>
            <person name="Submissions S."/>
        </authorList>
    </citation>
    <scope>NUCLEOTIDE SEQUENCE [LARGE SCALE GENOMIC DNA]</scope>
    <source>
        <strain evidence="10 12">DSM 22150</strain>
    </source>
</reference>
<dbReference type="EMBL" id="FJNB01000006">
    <property type="protein sequence ID" value="CZQ92642.1"/>
    <property type="molecule type" value="Genomic_DNA"/>
</dbReference>
<dbReference type="GO" id="GO:0019301">
    <property type="term" value="P:rhamnose catabolic process"/>
    <property type="evidence" value="ECO:0007669"/>
    <property type="project" value="UniProtKB-UniRule"/>
</dbReference>
<evidence type="ECO:0000256" key="4">
    <source>
        <dbReference type="ARBA" id="ARBA00023239"/>
    </source>
</evidence>
<protein>
    <recommendedName>
        <fullName evidence="6 7">Rhamnulose-1-phosphate aldolase</fullName>
        <ecNumber evidence="6 7">4.1.2.19</ecNumber>
    </recommendedName>
</protein>
<proteinExistence type="inferred from homology"/>
<comment type="similarity">
    <text evidence="6">Belongs to the aldolase class II family. RhaD subfamily.</text>
</comment>
<feature type="domain" description="Class II aldolase/adducin N-terminal" evidence="8">
    <location>
        <begin position="11"/>
        <end position="237"/>
    </location>
</feature>
<comment type="catalytic activity">
    <reaction evidence="6">
        <text>L-rhamnulose 1-phosphate = (S)-lactaldehyde + dihydroxyacetone phosphate</text>
        <dbReference type="Rhea" id="RHEA:19689"/>
        <dbReference type="ChEBI" id="CHEBI:18041"/>
        <dbReference type="ChEBI" id="CHEBI:57642"/>
        <dbReference type="ChEBI" id="CHEBI:58313"/>
        <dbReference type="EC" id="4.1.2.19"/>
    </reaction>
</comment>
<dbReference type="InterPro" id="IPR013447">
    <property type="entry name" value="Rhamnulose-1-P_Aldolase"/>
</dbReference>
<dbReference type="InterPro" id="IPR036409">
    <property type="entry name" value="Aldolase_II/adducin_N_sf"/>
</dbReference>
<dbReference type="PANTHER" id="PTHR22789">
    <property type="entry name" value="FUCULOSE PHOSPHATE ALDOLASE"/>
    <property type="match status" value="1"/>
</dbReference>
<evidence type="ECO:0000313" key="9">
    <source>
        <dbReference type="EMBL" id="CZQ92642.1"/>
    </source>
</evidence>
<dbReference type="NCBIfam" id="TIGR02624">
    <property type="entry name" value="rhamnu_1P_ald"/>
    <property type="match status" value="1"/>
</dbReference>
<evidence type="ECO:0000256" key="7">
    <source>
        <dbReference type="NCBIfam" id="TIGR02624"/>
    </source>
</evidence>
<comment type="pathway">
    <text evidence="6">Carbohydrate degradation; L-rhamnose degradation; glycerone phosphate from L-rhamnose: step 3/3.</text>
</comment>
<dbReference type="EC" id="4.1.2.19" evidence="6 7"/>
<feature type="active site" evidence="6">
    <location>
        <position position="116"/>
    </location>
</feature>
<dbReference type="SUPFAM" id="SSF53639">
    <property type="entry name" value="AraD/HMP-PK domain-like"/>
    <property type="match status" value="1"/>
</dbReference>
<evidence type="ECO:0000256" key="3">
    <source>
        <dbReference type="ARBA" id="ARBA00022833"/>
    </source>
</evidence>
<dbReference type="GO" id="GO:0005829">
    <property type="term" value="C:cytosol"/>
    <property type="evidence" value="ECO:0007669"/>
    <property type="project" value="TreeGrafter"/>
</dbReference>
<dbReference type="GO" id="GO:0046872">
    <property type="term" value="F:metal ion binding"/>
    <property type="evidence" value="ECO:0007669"/>
    <property type="project" value="UniProtKB-KW"/>
</dbReference>
<evidence type="ECO:0000313" key="12">
    <source>
        <dbReference type="Proteomes" id="UP000199280"/>
    </source>
</evidence>
<keyword evidence="5 6" id="KW-0684">Rhamnose metabolism</keyword>
<dbReference type="SMART" id="SM01007">
    <property type="entry name" value="Aldolase_II"/>
    <property type="match status" value="1"/>
</dbReference>
<comment type="function">
    <text evidence="6">Catalyzes the reversible cleavage of L-rhamnulose-1-phosphate to dihydroxyacetone phosphate (DHAP) and L-lactaldehyde.</text>
</comment>
<evidence type="ECO:0000256" key="5">
    <source>
        <dbReference type="ARBA" id="ARBA00023308"/>
    </source>
</evidence>
<dbReference type="InterPro" id="IPR050197">
    <property type="entry name" value="Aldolase_class_II_sugar_metab"/>
</dbReference>
<organism evidence="9 11">
    <name type="scientific">Trichococcus ilyis</name>
    <dbReference type="NCBI Taxonomy" id="640938"/>
    <lineage>
        <taxon>Bacteria</taxon>
        <taxon>Bacillati</taxon>
        <taxon>Bacillota</taxon>
        <taxon>Bacilli</taxon>
        <taxon>Lactobacillales</taxon>
        <taxon>Carnobacteriaceae</taxon>
        <taxon>Trichococcus</taxon>
    </lineage>
</organism>
<dbReference type="STRING" id="640938.TR210_1065"/>
<dbReference type="GO" id="GO:0019323">
    <property type="term" value="P:pentose catabolic process"/>
    <property type="evidence" value="ECO:0007669"/>
    <property type="project" value="TreeGrafter"/>
</dbReference>
<keyword evidence="4 6" id="KW-0456">Lyase</keyword>
<sequence length="272" mass="30477">MKNILEAPFIKEVMLLTDVMYKFGWHERNSGNLSYLLKEEELTDYLDLNEVKRNIPIAFDGKALAGKYFLVTGTGKFFKNVIHDPADVLGILKVTAEGNSVDLLWGHENGAAPTSELPAHLMSHIARLSVDPENRVVYHCHATNLLAMSFSCELDERSFTRILWKMCTESLVVFPEGVGILPWLMPGTNEIGEATAEKMKEYRLIVWPHHGLYAAGKDLEECFGLVETAEKSATVYTLVQSQGGIRQEITDEQLSNLGKRFSVTPRAGYLNV</sequence>
<gene>
    <name evidence="6" type="primary">rhaD</name>
    <name evidence="10" type="ORF">SAMN05216375_10585</name>
    <name evidence="9" type="ORF">TR210_1065</name>
</gene>
<keyword evidence="12" id="KW-1185">Reference proteome</keyword>
<dbReference type="PANTHER" id="PTHR22789:SF0">
    <property type="entry name" value="3-OXO-TETRONATE 4-PHOSPHATE DECARBOXYLASE-RELATED"/>
    <property type="match status" value="1"/>
</dbReference>
<evidence type="ECO:0000256" key="2">
    <source>
        <dbReference type="ARBA" id="ARBA00022723"/>
    </source>
</evidence>
<dbReference type="Gene3D" id="3.40.225.10">
    <property type="entry name" value="Class II aldolase/adducin N-terminal domain"/>
    <property type="match status" value="1"/>
</dbReference>
<dbReference type="UniPathway" id="UPA00541">
    <property type="reaction ID" value="UER00603"/>
</dbReference>
<keyword evidence="1 6" id="KW-0963">Cytoplasm</keyword>
<dbReference type="HAMAP" id="MF_00770">
    <property type="entry name" value="RhaD"/>
    <property type="match status" value="1"/>
</dbReference>
<evidence type="ECO:0000256" key="1">
    <source>
        <dbReference type="ARBA" id="ARBA00022490"/>
    </source>
</evidence>
<dbReference type="Pfam" id="PF00596">
    <property type="entry name" value="Aldolase_II"/>
    <property type="match status" value="1"/>
</dbReference>